<gene>
    <name evidence="1" type="ORF">SMTD_LOCUS10748</name>
</gene>
<reference evidence="1 2" key="1">
    <citation type="submission" date="2018-11" db="EMBL/GenBank/DDBJ databases">
        <authorList>
            <consortium name="Pathogen Informatics"/>
        </authorList>
    </citation>
    <scope>NUCLEOTIDE SEQUENCE [LARGE SCALE GENOMIC DNA]</scope>
    <source>
        <strain>Denwood</strain>
        <strain evidence="2">Zambia</strain>
    </source>
</reference>
<dbReference type="PANTHER" id="PTHR45929">
    <property type="entry name" value="JAK PATHWAY SIGNAL TRANSDUCTION ADAPTOR MOLECULE"/>
    <property type="match status" value="1"/>
</dbReference>
<evidence type="ECO:0000313" key="1">
    <source>
        <dbReference type="EMBL" id="VDP55825.1"/>
    </source>
</evidence>
<dbReference type="Gene3D" id="2.30.30.40">
    <property type="entry name" value="SH3 Domains"/>
    <property type="match status" value="1"/>
</dbReference>
<keyword evidence="2" id="KW-1185">Reference proteome</keyword>
<sequence length="107" mass="12537">MFDDPESSLAFYVYTTLYNSQIFIAFTRIIAIHKERRFPTNVRKYQLDRVIARFDFETKGAGELSLHRGDVIEVINRNDENWWRGRTSDGRCGLFPSNFVDDLPSVI</sequence>
<accession>A0A183P8R2</accession>
<dbReference type="SUPFAM" id="SSF50044">
    <property type="entry name" value="SH3-domain"/>
    <property type="match status" value="1"/>
</dbReference>
<dbReference type="CDD" id="cd00174">
    <property type="entry name" value="SH3"/>
    <property type="match status" value="1"/>
</dbReference>
<dbReference type="EMBL" id="UZAL01030840">
    <property type="protein sequence ID" value="VDP55825.1"/>
    <property type="molecule type" value="Genomic_DNA"/>
</dbReference>
<dbReference type="Pfam" id="PF00018">
    <property type="entry name" value="SH3_1"/>
    <property type="match status" value="1"/>
</dbReference>
<dbReference type="PROSITE" id="PS50002">
    <property type="entry name" value="SH3"/>
    <property type="match status" value="1"/>
</dbReference>
<name>A0A183P8R2_9TREM</name>
<dbReference type="GO" id="GO:0043328">
    <property type="term" value="P:protein transport to vacuole involved in ubiquitin-dependent protein catabolic process via the multivesicular body sorting pathway"/>
    <property type="evidence" value="ECO:0007669"/>
    <property type="project" value="TreeGrafter"/>
</dbReference>
<organism evidence="1 2">
    <name type="scientific">Schistosoma mattheei</name>
    <dbReference type="NCBI Taxonomy" id="31246"/>
    <lineage>
        <taxon>Eukaryota</taxon>
        <taxon>Metazoa</taxon>
        <taxon>Spiralia</taxon>
        <taxon>Lophotrochozoa</taxon>
        <taxon>Platyhelminthes</taxon>
        <taxon>Trematoda</taxon>
        <taxon>Digenea</taxon>
        <taxon>Strigeidida</taxon>
        <taxon>Schistosomatoidea</taxon>
        <taxon>Schistosomatidae</taxon>
        <taxon>Schistosoma</taxon>
    </lineage>
</organism>
<protein>
    <submittedName>
        <fullName evidence="1">Uncharacterized protein</fullName>
    </submittedName>
</protein>
<evidence type="ECO:0000313" key="2">
    <source>
        <dbReference type="Proteomes" id="UP000269396"/>
    </source>
</evidence>
<dbReference type="SMART" id="SM00326">
    <property type="entry name" value="SH3"/>
    <property type="match status" value="1"/>
</dbReference>
<dbReference type="GO" id="GO:0033565">
    <property type="term" value="C:ESCRT-0 complex"/>
    <property type="evidence" value="ECO:0007669"/>
    <property type="project" value="TreeGrafter"/>
</dbReference>
<proteinExistence type="predicted"/>
<dbReference type="STRING" id="31246.A0A183P8R2"/>
<dbReference type="Proteomes" id="UP000269396">
    <property type="component" value="Unassembled WGS sequence"/>
</dbReference>
<dbReference type="PRINTS" id="PR00452">
    <property type="entry name" value="SH3DOMAIN"/>
</dbReference>
<dbReference type="InterPro" id="IPR001452">
    <property type="entry name" value="SH3_domain"/>
</dbReference>
<dbReference type="PANTHER" id="PTHR45929:SF3">
    <property type="entry name" value="JAK PATHWAY SIGNAL TRANSDUCTION ADAPTOR MOLECULE"/>
    <property type="match status" value="1"/>
</dbReference>
<dbReference type="AlphaFoldDB" id="A0A183P8R2"/>
<dbReference type="InterPro" id="IPR050670">
    <property type="entry name" value="STAM"/>
</dbReference>
<dbReference type="InterPro" id="IPR036028">
    <property type="entry name" value="SH3-like_dom_sf"/>
</dbReference>